<reference evidence="2" key="1">
    <citation type="submission" date="2014-09" db="EMBL/GenBank/DDBJ databases">
        <authorList>
            <person name="Magalhaes I.L.F."/>
            <person name="Oliveira U."/>
            <person name="Santos F.R."/>
            <person name="Vidigal T.H.D.A."/>
            <person name="Brescovit A.D."/>
            <person name="Santos A.J."/>
        </authorList>
    </citation>
    <scope>NUCLEOTIDE SEQUENCE</scope>
    <source>
        <tissue evidence="2">Shoot tissue taken approximately 20 cm above the soil surface</tissue>
    </source>
</reference>
<dbReference type="EMBL" id="GBRH01268118">
    <property type="protein sequence ID" value="JAD29777.1"/>
    <property type="molecule type" value="Transcribed_RNA"/>
</dbReference>
<feature type="chain" id="PRO_5002043529" description="Secreted protein" evidence="1">
    <location>
        <begin position="28"/>
        <end position="110"/>
    </location>
</feature>
<evidence type="ECO:0008006" key="3">
    <source>
        <dbReference type="Google" id="ProtNLM"/>
    </source>
</evidence>
<sequence>MHSYLSGACDCNVVLSLLASLLSSSTSFEHPCISKSTTSEMWREKSTFAPIGDGKHLCSTYLCYVRSIDVVVYCFCLVSAATCIGNPRAWIRAPAGLPSLADEGRTGKGQ</sequence>
<proteinExistence type="predicted"/>
<organism evidence="2">
    <name type="scientific">Arundo donax</name>
    <name type="common">Giant reed</name>
    <name type="synonym">Donax arundinaceus</name>
    <dbReference type="NCBI Taxonomy" id="35708"/>
    <lineage>
        <taxon>Eukaryota</taxon>
        <taxon>Viridiplantae</taxon>
        <taxon>Streptophyta</taxon>
        <taxon>Embryophyta</taxon>
        <taxon>Tracheophyta</taxon>
        <taxon>Spermatophyta</taxon>
        <taxon>Magnoliopsida</taxon>
        <taxon>Liliopsida</taxon>
        <taxon>Poales</taxon>
        <taxon>Poaceae</taxon>
        <taxon>PACMAD clade</taxon>
        <taxon>Arundinoideae</taxon>
        <taxon>Arundineae</taxon>
        <taxon>Arundo</taxon>
    </lineage>
</organism>
<evidence type="ECO:0000256" key="1">
    <source>
        <dbReference type="SAM" id="SignalP"/>
    </source>
</evidence>
<evidence type="ECO:0000313" key="2">
    <source>
        <dbReference type="EMBL" id="JAD29777.1"/>
    </source>
</evidence>
<protein>
    <recommendedName>
        <fullName evidence="3">Secreted protein</fullName>
    </recommendedName>
</protein>
<dbReference type="AlphaFoldDB" id="A0A0A8Z4J4"/>
<keyword evidence="1" id="KW-0732">Signal</keyword>
<feature type="signal peptide" evidence="1">
    <location>
        <begin position="1"/>
        <end position="27"/>
    </location>
</feature>
<accession>A0A0A8Z4J4</accession>
<name>A0A0A8Z4J4_ARUDO</name>
<reference evidence="2" key="2">
    <citation type="journal article" date="2015" name="Data Brief">
        <title>Shoot transcriptome of the giant reed, Arundo donax.</title>
        <authorList>
            <person name="Barrero R.A."/>
            <person name="Guerrero F.D."/>
            <person name="Moolhuijzen P."/>
            <person name="Goolsby J.A."/>
            <person name="Tidwell J."/>
            <person name="Bellgard S.E."/>
            <person name="Bellgard M.I."/>
        </authorList>
    </citation>
    <scope>NUCLEOTIDE SEQUENCE</scope>
    <source>
        <tissue evidence="2">Shoot tissue taken approximately 20 cm above the soil surface</tissue>
    </source>
</reference>